<dbReference type="SUPFAM" id="SSF53756">
    <property type="entry name" value="UDP-Glycosyltransferase/glycogen phosphorylase"/>
    <property type="match status" value="1"/>
</dbReference>
<keyword evidence="2" id="KW-0808">Transferase</keyword>
<gene>
    <name evidence="2" type="ORF">ACPOL_4155</name>
</gene>
<accession>A0A2Z5G2T8</accession>
<evidence type="ECO:0000313" key="2">
    <source>
        <dbReference type="EMBL" id="AXC13432.1"/>
    </source>
</evidence>
<evidence type="ECO:0000259" key="1">
    <source>
        <dbReference type="Pfam" id="PF00534"/>
    </source>
</evidence>
<keyword evidence="3" id="KW-1185">Reference proteome</keyword>
<dbReference type="GO" id="GO:0016757">
    <property type="term" value="F:glycosyltransferase activity"/>
    <property type="evidence" value="ECO:0007669"/>
    <property type="project" value="InterPro"/>
</dbReference>
<evidence type="ECO:0000313" key="3">
    <source>
        <dbReference type="Proteomes" id="UP000253606"/>
    </source>
</evidence>
<dbReference type="AlphaFoldDB" id="A0A2Z5G2T8"/>
<dbReference type="PANTHER" id="PTHR45947:SF3">
    <property type="entry name" value="SULFOQUINOVOSYL TRANSFERASE SQD2"/>
    <property type="match status" value="1"/>
</dbReference>
<proteinExistence type="predicted"/>
<name>A0A2Z5G2T8_9BACT</name>
<dbReference type="KEGG" id="abas:ACPOL_4155"/>
<dbReference type="InterPro" id="IPR001296">
    <property type="entry name" value="Glyco_trans_1"/>
</dbReference>
<dbReference type="Gene3D" id="3.40.50.2000">
    <property type="entry name" value="Glycogen Phosphorylase B"/>
    <property type="match status" value="2"/>
</dbReference>
<organism evidence="2 3">
    <name type="scientific">Acidisarcina polymorpha</name>
    <dbReference type="NCBI Taxonomy" id="2211140"/>
    <lineage>
        <taxon>Bacteria</taxon>
        <taxon>Pseudomonadati</taxon>
        <taxon>Acidobacteriota</taxon>
        <taxon>Terriglobia</taxon>
        <taxon>Terriglobales</taxon>
        <taxon>Acidobacteriaceae</taxon>
        <taxon>Acidisarcina</taxon>
    </lineage>
</organism>
<reference evidence="2 3" key="1">
    <citation type="journal article" date="2018" name="Front. Microbiol.">
        <title>Hydrolytic Capabilities as a Key to Environmental Success: Chitinolytic and Cellulolytic Acidobacteria From Acidic Sub-arctic Soils and Boreal Peatlands.</title>
        <authorList>
            <person name="Belova S.E."/>
            <person name="Ravin N.V."/>
            <person name="Pankratov T.A."/>
            <person name="Rakitin A.L."/>
            <person name="Ivanova A.A."/>
            <person name="Beletsky A.V."/>
            <person name="Mardanov A.V."/>
            <person name="Sinninghe Damste J.S."/>
            <person name="Dedysh S.N."/>
        </authorList>
    </citation>
    <scope>NUCLEOTIDE SEQUENCE [LARGE SCALE GENOMIC DNA]</scope>
    <source>
        <strain evidence="2 3">SBC82</strain>
    </source>
</reference>
<dbReference type="EMBL" id="CP030840">
    <property type="protein sequence ID" value="AXC13432.1"/>
    <property type="molecule type" value="Genomic_DNA"/>
</dbReference>
<feature type="domain" description="Glycosyl transferase family 1" evidence="1">
    <location>
        <begin position="197"/>
        <end position="361"/>
    </location>
</feature>
<dbReference type="Proteomes" id="UP000253606">
    <property type="component" value="Chromosome"/>
</dbReference>
<dbReference type="CDD" id="cd03801">
    <property type="entry name" value="GT4_PimA-like"/>
    <property type="match status" value="1"/>
</dbReference>
<dbReference type="InterPro" id="IPR050194">
    <property type="entry name" value="Glycosyltransferase_grp1"/>
</dbReference>
<sequence>MAYFVSHPIQYQAPLLRHIAAQPDIDLTVFFTADFSVRGYVDEGFLVNVEWDIPLLGGYRHEFLPKRLFKNAHPDHQISSGIARRLKHGGFDAAWIHGYHTFDAIQALVACRQVGVPVLIRAESHLQDRPRSAMRSRIKSTFLQVLARMIWGVLAIGKLNRKYWEHYAGKDLPIFDMPYAVDNEFFRCQAQKASLHREQLRSELGLESGRPVVLFASKLQERKRCIDLVEAFLRVTNSASFSRPPYLVIIGDGEQRAEIEQRVAGNRDIRMLGFRNQGELPRFYDLCDVFVLPSIHEPWGLVINEVMNAGRAVIVSDQVGCQPDLVCDGLNGYVFEALNVDALATVLSRALEAGEGLTSMGRESLRFIQNYSFEQDITGLRQALQAMMKTRNVTKSLRAAPVPGNEVSS</sequence>
<dbReference type="Pfam" id="PF00534">
    <property type="entry name" value="Glycos_transf_1"/>
    <property type="match status" value="1"/>
</dbReference>
<dbReference type="PANTHER" id="PTHR45947">
    <property type="entry name" value="SULFOQUINOVOSYL TRANSFERASE SQD2"/>
    <property type="match status" value="1"/>
</dbReference>
<protein>
    <submittedName>
        <fullName evidence="2">Glycosyl transferase, group 1</fullName>
    </submittedName>
</protein>